<dbReference type="Gene3D" id="3.30.530.20">
    <property type="match status" value="2"/>
</dbReference>
<sequence>MPITSVSKNPDALTMTVVADFAAPVERLWQAYADPRQLERFWGPPGWPATFYRHDVYPGGRSSYAMTGPDGESSNAFWEFLAVDPGRSFEVRDGFATADGSENTDMPSMRMSFTFEGTDEGSRVTTTTFFPSAEALDQLLGMGMEDGMRAAMGQMDDVLADLASFASDRATEAQILDDTRVRVARTIRGTLDQVWQAHNDAALMKRWLLGPDGWEMTVCDIADQVGDGYRYEWAPIGGGEGGFGFEGELVASDAPYRAVTTERMIGMEGPGTLNELTLTPVDGGTLLSIVITYPSVELRDIVLATGMTDGMEASYARLESQLVPA</sequence>
<dbReference type="EMBL" id="AP027141">
    <property type="protein sequence ID" value="BDV31829.1"/>
    <property type="molecule type" value="Genomic_DNA"/>
</dbReference>
<evidence type="ECO:0000313" key="3">
    <source>
        <dbReference type="EMBL" id="BDV31829.1"/>
    </source>
</evidence>
<dbReference type="RefSeq" id="WP_263797590.1">
    <property type="nucleotide sequence ID" value="NZ_AP027141.1"/>
</dbReference>
<accession>A0ABM8E1Z0</accession>
<proteinExistence type="inferred from homology"/>
<dbReference type="Proteomes" id="UP001317779">
    <property type="component" value="Chromosome"/>
</dbReference>
<evidence type="ECO:0000259" key="2">
    <source>
        <dbReference type="Pfam" id="PF08327"/>
    </source>
</evidence>
<feature type="domain" description="Activator of Hsp90 ATPase homologue 1/2-like C-terminal" evidence="2">
    <location>
        <begin position="23"/>
        <end position="159"/>
    </location>
</feature>
<name>A0ABM8E1Z0_9MICO</name>
<comment type="similarity">
    <text evidence="1">Belongs to the AHA1 family.</text>
</comment>
<protein>
    <recommendedName>
        <fullName evidence="2">Activator of Hsp90 ATPase homologue 1/2-like C-terminal domain-containing protein</fullName>
    </recommendedName>
</protein>
<gene>
    <name evidence="3" type="ORF">Microterr_24890</name>
</gene>
<organism evidence="3 4">
    <name type="scientific">Microbacterium terricola</name>
    <dbReference type="NCBI Taxonomy" id="344163"/>
    <lineage>
        <taxon>Bacteria</taxon>
        <taxon>Bacillati</taxon>
        <taxon>Actinomycetota</taxon>
        <taxon>Actinomycetes</taxon>
        <taxon>Micrococcales</taxon>
        <taxon>Microbacteriaceae</taxon>
        <taxon>Microbacterium</taxon>
    </lineage>
</organism>
<evidence type="ECO:0000313" key="4">
    <source>
        <dbReference type="Proteomes" id="UP001317779"/>
    </source>
</evidence>
<dbReference type="CDD" id="cd07814">
    <property type="entry name" value="SRPBCC_CalC_Aha1-like"/>
    <property type="match status" value="1"/>
</dbReference>
<evidence type="ECO:0000256" key="1">
    <source>
        <dbReference type="ARBA" id="ARBA00006817"/>
    </source>
</evidence>
<keyword evidence="4" id="KW-1185">Reference proteome</keyword>
<dbReference type="SUPFAM" id="SSF55961">
    <property type="entry name" value="Bet v1-like"/>
    <property type="match status" value="2"/>
</dbReference>
<dbReference type="InterPro" id="IPR023393">
    <property type="entry name" value="START-like_dom_sf"/>
</dbReference>
<feature type="domain" description="Activator of Hsp90 ATPase homologue 1/2-like C-terminal" evidence="2">
    <location>
        <begin position="191"/>
        <end position="320"/>
    </location>
</feature>
<reference evidence="3 4" key="1">
    <citation type="submission" date="2022-12" db="EMBL/GenBank/DDBJ databases">
        <title>Microbacterium terricola strain KV-448 chromosome, complete genome.</title>
        <authorList>
            <person name="Oshima T."/>
            <person name="Moriya T."/>
            <person name="Bessho Y."/>
        </authorList>
    </citation>
    <scope>NUCLEOTIDE SEQUENCE [LARGE SCALE GENOMIC DNA]</scope>
    <source>
        <strain evidence="3 4">KV-448</strain>
    </source>
</reference>
<dbReference type="InterPro" id="IPR013538">
    <property type="entry name" value="ASHA1/2-like_C"/>
</dbReference>
<dbReference type="Pfam" id="PF08327">
    <property type="entry name" value="AHSA1"/>
    <property type="match status" value="2"/>
</dbReference>